<accession>A0A6J6Y382</accession>
<dbReference type="GO" id="GO:0005975">
    <property type="term" value="P:carbohydrate metabolic process"/>
    <property type="evidence" value="ECO:0007669"/>
    <property type="project" value="InterPro"/>
</dbReference>
<name>A0A6J6Y382_9ZZZZ</name>
<dbReference type="EMBL" id="CAFAAG010000142">
    <property type="protein sequence ID" value="CAB4802424.1"/>
    <property type="molecule type" value="Genomic_DNA"/>
</dbReference>
<dbReference type="AlphaFoldDB" id="A0A6J6Y382"/>
<dbReference type="InterPro" id="IPR011013">
    <property type="entry name" value="Gal_mutarotase_sf_dom"/>
</dbReference>
<dbReference type="InterPro" id="IPR014718">
    <property type="entry name" value="GH-type_carb-bd"/>
</dbReference>
<dbReference type="InterPro" id="IPR008183">
    <property type="entry name" value="Aldose_1/G6P_1-epimerase"/>
</dbReference>
<sequence>MINNMITLSFGNVEIDVDAEHGARLSSVRFSETELLVQRTTDDSFSWGCYPMAPWAGRTRNGIFEHQGSAVQLPINSPPHAIHGLVHDASWQVVDASPTSATLRVDLDQRWPFAGWVEHRISVDSTSVHLQLTVHATDHNDAAISMPAQVGWHPWFARPVQLETEFKTMYVRDSDGIAGAQRVQSQHDLMKSPLDDCFSDAVTAPLLKYDNGLGVRLESDCSHWVVYNEQSHAICVEPQSGPPNGLNSEPLVVSPDHPLTRYFRLTALGYR</sequence>
<dbReference type="Pfam" id="PF01263">
    <property type="entry name" value="Aldose_epim"/>
    <property type="match status" value="1"/>
</dbReference>
<dbReference type="GO" id="GO:0030246">
    <property type="term" value="F:carbohydrate binding"/>
    <property type="evidence" value="ECO:0007669"/>
    <property type="project" value="InterPro"/>
</dbReference>
<organism evidence="1">
    <name type="scientific">freshwater metagenome</name>
    <dbReference type="NCBI Taxonomy" id="449393"/>
    <lineage>
        <taxon>unclassified sequences</taxon>
        <taxon>metagenomes</taxon>
        <taxon>ecological metagenomes</taxon>
    </lineage>
</organism>
<protein>
    <submittedName>
        <fullName evidence="1">Unannotated protein</fullName>
    </submittedName>
</protein>
<gene>
    <name evidence="1" type="ORF">UFOPK2975_01325</name>
</gene>
<dbReference type="GO" id="GO:0016853">
    <property type="term" value="F:isomerase activity"/>
    <property type="evidence" value="ECO:0007669"/>
    <property type="project" value="InterPro"/>
</dbReference>
<evidence type="ECO:0000313" key="1">
    <source>
        <dbReference type="EMBL" id="CAB4802424.1"/>
    </source>
</evidence>
<dbReference type="Gene3D" id="2.70.98.10">
    <property type="match status" value="1"/>
</dbReference>
<reference evidence="1" key="1">
    <citation type="submission" date="2020-05" db="EMBL/GenBank/DDBJ databases">
        <authorList>
            <person name="Chiriac C."/>
            <person name="Salcher M."/>
            <person name="Ghai R."/>
            <person name="Kavagutti S V."/>
        </authorList>
    </citation>
    <scope>NUCLEOTIDE SEQUENCE</scope>
</reference>
<dbReference type="SUPFAM" id="SSF74650">
    <property type="entry name" value="Galactose mutarotase-like"/>
    <property type="match status" value="1"/>
</dbReference>
<proteinExistence type="predicted"/>